<evidence type="ECO:0000256" key="1">
    <source>
        <dbReference type="ARBA" id="ARBA00001946"/>
    </source>
</evidence>
<dbReference type="UniPathway" id="UPA00344"/>
<dbReference type="InterPro" id="IPR036425">
    <property type="entry name" value="MoaB/Mog-like_dom_sf"/>
</dbReference>
<dbReference type="Gene3D" id="2.170.190.11">
    <property type="entry name" value="Molybdopterin biosynthesis moea protein, domain 3"/>
    <property type="match status" value="1"/>
</dbReference>
<dbReference type="InterPro" id="IPR036688">
    <property type="entry name" value="MoeA_C_domain_IV_sf"/>
</dbReference>
<evidence type="ECO:0000256" key="5">
    <source>
        <dbReference type="ARBA" id="ARBA00022505"/>
    </source>
</evidence>
<dbReference type="Gene3D" id="3.40.980.10">
    <property type="entry name" value="MoaB/Mog-like domain"/>
    <property type="match status" value="1"/>
</dbReference>
<keyword evidence="9 11" id="KW-0501">Molybdenum cofactor biosynthesis</keyword>
<dbReference type="PROSITE" id="PS01079">
    <property type="entry name" value="MOCF_BIOSYNTHESIS_2"/>
    <property type="match status" value="1"/>
</dbReference>
<dbReference type="SUPFAM" id="SSF53218">
    <property type="entry name" value="Molybdenum cofactor biosynthesis proteins"/>
    <property type="match status" value="1"/>
</dbReference>
<evidence type="ECO:0000256" key="3">
    <source>
        <dbReference type="ARBA" id="ARBA00005046"/>
    </source>
</evidence>
<comment type="similarity">
    <text evidence="4 11">Belongs to the MoeA family.</text>
</comment>
<dbReference type="Pfam" id="PF03454">
    <property type="entry name" value="MoeA_C"/>
    <property type="match status" value="1"/>
</dbReference>
<dbReference type="OrthoDB" id="9804758at2"/>
<name>A0A4V6IMC4_METTU</name>
<dbReference type="PANTHER" id="PTHR10192">
    <property type="entry name" value="MOLYBDOPTERIN BIOSYNTHESIS PROTEIN"/>
    <property type="match status" value="1"/>
</dbReference>
<proteinExistence type="inferred from homology"/>
<comment type="catalytic activity">
    <reaction evidence="10">
        <text>adenylyl-molybdopterin + molybdate = Mo-molybdopterin + AMP + H(+)</text>
        <dbReference type="Rhea" id="RHEA:35047"/>
        <dbReference type="ChEBI" id="CHEBI:15378"/>
        <dbReference type="ChEBI" id="CHEBI:36264"/>
        <dbReference type="ChEBI" id="CHEBI:62727"/>
        <dbReference type="ChEBI" id="CHEBI:71302"/>
        <dbReference type="ChEBI" id="CHEBI:456215"/>
        <dbReference type="EC" id="2.10.1.1"/>
    </reaction>
</comment>
<dbReference type="Gene3D" id="2.40.340.10">
    <property type="entry name" value="MoeA, C-terminal, domain IV"/>
    <property type="match status" value="1"/>
</dbReference>
<dbReference type="AlphaFoldDB" id="A0A4V6IMC4"/>
<dbReference type="PANTHER" id="PTHR10192:SF5">
    <property type="entry name" value="GEPHYRIN"/>
    <property type="match status" value="1"/>
</dbReference>
<keyword evidence="7 11" id="KW-0479">Metal-binding</keyword>
<dbReference type="InterPro" id="IPR008284">
    <property type="entry name" value="MoCF_biosynth_CS"/>
</dbReference>
<dbReference type="Pfam" id="PF00994">
    <property type="entry name" value="MoCF_biosynth"/>
    <property type="match status" value="1"/>
</dbReference>
<dbReference type="NCBIfam" id="NF045515">
    <property type="entry name" value="Glp_gephyrin"/>
    <property type="match status" value="1"/>
</dbReference>
<feature type="domain" description="MoaB/Mog" evidence="12">
    <location>
        <begin position="198"/>
        <end position="335"/>
    </location>
</feature>
<evidence type="ECO:0000256" key="2">
    <source>
        <dbReference type="ARBA" id="ARBA00002901"/>
    </source>
</evidence>
<dbReference type="GO" id="GO:0005829">
    <property type="term" value="C:cytosol"/>
    <property type="evidence" value="ECO:0007669"/>
    <property type="project" value="TreeGrafter"/>
</dbReference>
<dbReference type="GO" id="GO:0061599">
    <property type="term" value="F:molybdopterin molybdotransferase activity"/>
    <property type="evidence" value="ECO:0007669"/>
    <property type="project" value="UniProtKB-UniRule"/>
</dbReference>
<dbReference type="InterPro" id="IPR005111">
    <property type="entry name" value="MoeA_C_domain_IV"/>
</dbReference>
<evidence type="ECO:0000256" key="8">
    <source>
        <dbReference type="ARBA" id="ARBA00022842"/>
    </source>
</evidence>
<dbReference type="InterPro" id="IPR005110">
    <property type="entry name" value="MoeA_linker/N"/>
</dbReference>
<dbReference type="EC" id="2.10.1.1" evidence="11"/>
<dbReference type="CDD" id="cd00887">
    <property type="entry name" value="MoeA"/>
    <property type="match status" value="1"/>
</dbReference>
<dbReference type="RefSeq" id="WP_134487442.1">
    <property type="nucleotide sequence ID" value="NZ_CP139089.1"/>
</dbReference>
<dbReference type="SMART" id="SM00852">
    <property type="entry name" value="MoCF_biosynth"/>
    <property type="match status" value="1"/>
</dbReference>
<evidence type="ECO:0000256" key="7">
    <source>
        <dbReference type="ARBA" id="ARBA00022723"/>
    </source>
</evidence>
<keyword evidence="6 11" id="KW-0808">Transferase</keyword>
<evidence type="ECO:0000259" key="12">
    <source>
        <dbReference type="SMART" id="SM00852"/>
    </source>
</evidence>
<evidence type="ECO:0000256" key="11">
    <source>
        <dbReference type="RuleBase" id="RU365090"/>
    </source>
</evidence>
<comment type="cofactor">
    <cofactor evidence="1 11">
        <name>Mg(2+)</name>
        <dbReference type="ChEBI" id="CHEBI:18420"/>
    </cofactor>
</comment>
<dbReference type="GO" id="GO:0006777">
    <property type="term" value="P:Mo-molybdopterin cofactor biosynthetic process"/>
    <property type="evidence" value="ECO:0007669"/>
    <property type="project" value="UniProtKB-UniRule"/>
</dbReference>
<comment type="pathway">
    <text evidence="3 11">Cofactor biosynthesis; molybdopterin biosynthesis.</text>
</comment>
<dbReference type="FunFam" id="3.40.980.10:FF:000004">
    <property type="entry name" value="Molybdopterin molybdenumtransferase"/>
    <property type="match status" value="1"/>
</dbReference>
<dbReference type="InterPro" id="IPR038987">
    <property type="entry name" value="MoeA-like"/>
</dbReference>
<dbReference type="EMBL" id="LR536450">
    <property type="protein sequence ID" value="VFU07863.1"/>
    <property type="molecule type" value="Genomic_DNA"/>
</dbReference>
<dbReference type="KEGG" id="mtun:MTUNDRAET4_0970"/>
<evidence type="ECO:0000256" key="4">
    <source>
        <dbReference type="ARBA" id="ARBA00010763"/>
    </source>
</evidence>
<dbReference type="Proteomes" id="UP000294360">
    <property type="component" value="Chromosome"/>
</dbReference>
<dbReference type="SUPFAM" id="SSF63882">
    <property type="entry name" value="MoeA N-terminal region -like"/>
    <property type="match status" value="1"/>
</dbReference>
<evidence type="ECO:0000256" key="10">
    <source>
        <dbReference type="ARBA" id="ARBA00047317"/>
    </source>
</evidence>
<dbReference type="GO" id="GO:0046872">
    <property type="term" value="F:metal ion binding"/>
    <property type="evidence" value="ECO:0007669"/>
    <property type="project" value="UniProtKB-UniRule"/>
</dbReference>
<dbReference type="Pfam" id="PF03453">
    <property type="entry name" value="MoeA_N"/>
    <property type="match status" value="1"/>
</dbReference>
<sequence>MAQLSKDSFAADDRLMTVDEAVAAIFARMPCIEDVEPVSLIEAEGRVLAQDLIAPRDLPGFDNSAVDGFAVRFDDLAPAVETVLDLGGRAAAGHALAITDCRTAAGFAGKAVRIFTGAAMPEGMDTVFMQEDCQRISDGRVSLPPGLSRGANRRLRGEDISVGETALRAGRRLRPEDLGLAAALGLDRLGVRRRLKVAIFSTGDEIVSPGEPLKPSAVYDANRFLLQGLLRRQGVSVTDLGVLADDTAEIRSAIRAAAREHDLVLTSGGVSMGEEDHVKAAICDEGALVFWRLAIKPGRPVAMGVIEGVPFVGLPGNPVAVFIAFAFIARPLIAALSGAEFEPERRFPVKSGFAYKKKAGRREYVRVVVLTDSTGAMVAEKYGVEGAAVLTSLTRTHGLVELPEDVVKVAPGDVINFIDYDLIR</sequence>
<evidence type="ECO:0000256" key="9">
    <source>
        <dbReference type="ARBA" id="ARBA00023150"/>
    </source>
</evidence>
<evidence type="ECO:0000313" key="13">
    <source>
        <dbReference type="EMBL" id="VFU07863.1"/>
    </source>
</evidence>
<organism evidence="13 14">
    <name type="scientific">Methylocella tundrae</name>
    <dbReference type="NCBI Taxonomy" id="227605"/>
    <lineage>
        <taxon>Bacteria</taxon>
        <taxon>Pseudomonadati</taxon>
        <taxon>Pseudomonadota</taxon>
        <taxon>Alphaproteobacteria</taxon>
        <taxon>Hyphomicrobiales</taxon>
        <taxon>Beijerinckiaceae</taxon>
        <taxon>Methylocella</taxon>
    </lineage>
</organism>
<accession>A0A4V6IMC4</accession>
<protein>
    <recommendedName>
        <fullName evidence="11">Molybdopterin molybdenumtransferase</fullName>
        <ecNumber evidence="11">2.10.1.1</ecNumber>
    </recommendedName>
</protein>
<dbReference type="InterPro" id="IPR001453">
    <property type="entry name" value="MoaB/Mog_dom"/>
</dbReference>
<keyword evidence="5 11" id="KW-0500">Molybdenum</keyword>
<keyword evidence="8 11" id="KW-0460">Magnesium</keyword>
<reference evidence="13 14" key="1">
    <citation type="submission" date="2019-03" db="EMBL/GenBank/DDBJ databases">
        <authorList>
            <person name="Kox A.R. M."/>
        </authorList>
    </citation>
    <scope>NUCLEOTIDE SEQUENCE [LARGE SCALE GENOMIC DNA]</scope>
    <source>
        <strain evidence="13">MTUNDRAET4 annotated genome</strain>
    </source>
</reference>
<gene>
    <name evidence="13" type="ORF">MTUNDRAET4_0970</name>
</gene>
<evidence type="ECO:0000313" key="14">
    <source>
        <dbReference type="Proteomes" id="UP000294360"/>
    </source>
</evidence>
<dbReference type="NCBIfam" id="TIGR00177">
    <property type="entry name" value="molyb_syn"/>
    <property type="match status" value="1"/>
</dbReference>
<dbReference type="SUPFAM" id="SSF63867">
    <property type="entry name" value="MoeA C-terminal domain-like"/>
    <property type="match status" value="1"/>
</dbReference>
<dbReference type="InterPro" id="IPR036135">
    <property type="entry name" value="MoeA_linker/N_sf"/>
</dbReference>
<dbReference type="Gene3D" id="3.90.105.10">
    <property type="entry name" value="Molybdopterin biosynthesis moea protein, domain 2"/>
    <property type="match status" value="1"/>
</dbReference>
<comment type="function">
    <text evidence="2 11">Catalyzes the insertion of molybdate into adenylated molybdopterin with the concomitant release of AMP.</text>
</comment>
<evidence type="ECO:0000256" key="6">
    <source>
        <dbReference type="ARBA" id="ARBA00022679"/>
    </source>
</evidence>